<proteinExistence type="predicted"/>
<dbReference type="OrthoDB" id="10257359at2759"/>
<sequence length="191" mass="21352">MSLKGTQTEKNLACAFAGESMARNRYTFFAEVAKKQGYEQIAQLFIETAENEKVHANYFWSQIKGLGSVKIETEVPACGVNDTLTNLRNAAAGEYAEHTTDYPHFADVAEKEGFAKIAKAFRGIAAVEKEHEIRFNTLAKQVESSTVFKREAVVAWKCRNCGYVVRAKVAPKACPVCFKPQGWFEIKEVLE</sequence>
<dbReference type="Proteomes" id="UP000001542">
    <property type="component" value="Unassembled WGS sequence"/>
</dbReference>
<feature type="domain" description="Ferritin-like diiron" evidence="7">
    <location>
        <begin position="2"/>
        <end position="146"/>
    </location>
</feature>
<evidence type="ECO:0000313" key="9">
    <source>
        <dbReference type="Proteomes" id="UP000001542"/>
    </source>
</evidence>
<evidence type="ECO:0000256" key="2">
    <source>
        <dbReference type="ARBA" id="ARBA00022448"/>
    </source>
</evidence>
<dbReference type="Gene3D" id="1.20.1260.10">
    <property type="match status" value="1"/>
</dbReference>
<dbReference type="PANTHER" id="PTHR43865">
    <property type="entry name" value="RUBRERYTHRIN-RELATED"/>
    <property type="match status" value="1"/>
</dbReference>
<dbReference type="eggNOG" id="ENOG502S7TY">
    <property type="taxonomic scope" value="Eukaryota"/>
</dbReference>
<keyword evidence="3" id="KW-0479">Metal-binding</keyword>
<dbReference type="GO" id="GO:0005506">
    <property type="term" value="F:iron ion binding"/>
    <property type="evidence" value="ECO:0007669"/>
    <property type="project" value="InterPro"/>
</dbReference>
<keyword evidence="2" id="KW-0813">Transport</keyword>
<dbReference type="SMR" id="A2EHC4"/>
<dbReference type="CDD" id="cd01041">
    <property type="entry name" value="Rubrerythrin"/>
    <property type="match status" value="1"/>
</dbReference>
<dbReference type="InParanoid" id="A2EHC4"/>
<dbReference type="Pfam" id="PF02915">
    <property type="entry name" value="Rubrerythrin"/>
    <property type="match status" value="1"/>
</dbReference>
<dbReference type="InterPro" id="IPR009078">
    <property type="entry name" value="Ferritin-like_SF"/>
</dbReference>
<dbReference type="InterPro" id="IPR024934">
    <property type="entry name" value="Rubredoxin-like_dom"/>
</dbReference>
<dbReference type="InterPro" id="IPR012347">
    <property type="entry name" value="Ferritin-like"/>
</dbReference>
<dbReference type="PROSITE" id="PS50903">
    <property type="entry name" value="RUBREDOXIN_LIKE"/>
    <property type="match status" value="1"/>
</dbReference>
<keyword evidence="9" id="KW-1185">Reference proteome</keyword>
<dbReference type="InterPro" id="IPR048574">
    <property type="entry name" value="RUBY_RBDX"/>
</dbReference>
<feature type="domain" description="Rubredoxin-like" evidence="6">
    <location>
        <begin position="153"/>
        <end position="187"/>
    </location>
</feature>
<evidence type="ECO:0000256" key="5">
    <source>
        <dbReference type="ARBA" id="ARBA00023004"/>
    </source>
</evidence>
<evidence type="ECO:0000256" key="3">
    <source>
        <dbReference type="ARBA" id="ARBA00022723"/>
    </source>
</evidence>
<dbReference type="VEuPathDB" id="TrichDB:TVAG_064490"/>
<dbReference type="SUPFAM" id="SSF57802">
    <property type="entry name" value="Rubredoxin-like"/>
    <property type="match status" value="1"/>
</dbReference>
<dbReference type="SUPFAM" id="SSF47240">
    <property type="entry name" value="Ferritin-like"/>
    <property type="match status" value="1"/>
</dbReference>
<name>A2EHC4_TRIV3</name>
<dbReference type="EMBL" id="DS113389">
    <property type="protein sequence ID" value="EAY07902.1"/>
    <property type="molecule type" value="Genomic_DNA"/>
</dbReference>
<keyword evidence="5" id="KW-0408">Iron</keyword>
<accession>A2EHC4</accession>
<dbReference type="NCBIfam" id="NF045767">
    <property type="entry name" value="RuberyRbr"/>
    <property type="match status" value="1"/>
</dbReference>
<evidence type="ECO:0000259" key="6">
    <source>
        <dbReference type="PROSITE" id="PS50903"/>
    </source>
</evidence>
<dbReference type="InterPro" id="IPR003251">
    <property type="entry name" value="Rr_diiron-bd_dom"/>
</dbReference>
<dbReference type="InterPro" id="IPR052364">
    <property type="entry name" value="Rubrerythrin"/>
</dbReference>
<dbReference type="InterPro" id="IPR009040">
    <property type="entry name" value="Ferritin-like_diiron"/>
</dbReference>
<dbReference type="RefSeq" id="XP_001320125.1">
    <property type="nucleotide sequence ID" value="XM_001320090.1"/>
</dbReference>
<dbReference type="VEuPathDB" id="TrichDB:TVAGG3_0349970"/>
<evidence type="ECO:0000313" key="8">
    <source>
        <dbReference type="EMBL" id="EAY07902.1"/>
    </source>
</evidence>
<dbReference type="KEGG" id="tva:4765807"/>
<evidence type="ECO:0000256" key="1">
    <source>
        <dbReference type="ARBA" id="ARBA00001965"/>
    </source>
</evidence>
<evidence type="ECO:0000256" key="4">
    <source>
        <dbReference type="ARBA" id="ARBA00022982"/>
    </source>
</evidence>
<keyword evidence="4" id="KW-0249">Electron transport</keyword>
<dbReference type="PANTHER" id="PTHR43865:SF1">
    <property type="entry name" value="RUBRERYTHRIN-RELATED"/>
    <property type="match status" value="1"/>
</dbReference>
<dbReference type="AlphaFoldDB" id="A2EHC4"/>
<evidence type="ECO:0000259" key="7">
    <source>
        <dbReference type="PROSITE" id="PS50905"/>
    </source>
</evidence>
<dbReference type="Gene3D" id="2.20.28.10">
    <property type="match status" value="1"/>
</dbReference>
<gene>
    <name evidence="8" type="ORF">TVAG_064490</name>
</gene>
<protein>
    <submittedName>
        <fullName evidence="8">Rubrerythrin, putative</fullName>
    </submittedName>
</protein>
<organism evidence="8 9">
    <name type="scientific">Trichomonas vaginalis (strain ATCC PRA-98 / G3)</name>
    <dbReference type="NCBI Taxonomy" id="412133"/>
    <lineage>
        <taxon>Eukaryota</taxon>
        <taxon>Metamonada</taxon>
        <taxon>Parabasalia</taxon>
        <taxon>Trichomonadida</taxon>
        <taxon>Trichomonadidae</taxon>
        <taxon>Trichomonas</taxon>
    </lineage>
</organism>
<dbReference type="PROSITE" id="PS50905">
    <property type="entry name" value="FERRITIN_LIKE"/>
    <property type="match status" value="1"/>
</dbReference>
<dbReference type="OMA" id="YEWTEMY"/>
<dbReference type="GO" id="GO:0016491">
    <property type="term" value="F:oxidoreductase activity"/>
    <property type="evidence" value="ECO:0007669"/>
    <property type="project" value="InterPro"/>
</dbReference>
<comment type="cofactor">
    <cofactor evidence="1">
        <name>Fe(3+)</name>
        <dbReference type="ChEBI" id="CHEBI:29034"/>
    </cofactor>
</comment>
<reference evidence="8" key="1">
    <citation type="submission" date="2006-10" db="EMBL/GenBank/DDBJ databases">
        <authorList>
            <person name="Amadeo P."/>
            <person name="Zhao Q."/>
            <person name="Wortman J."/>
            <person name="Fraser-Liggett C."/>
            <person name="Carlton J."/>
        </authorList>
    </citation>
    <scope>NUCLEOTIDE SEQUENCE</scope>
    <source>
        <strain evidence="8">G3</strain>
    </source>
</reference>
<dbReference type="Pfam" id="PF21349">
    <property type="entry name" value="RUBY_RBDX"/>
    <property type="match status" value="1"/>
</dbReference>
<reference evidence="8" key="2">
    <citation type="journal article" date="2007" name="Science">
        <title>Draft genome sequence of the sexually transmitted pathogen Trichomonas vaginalis.</title>
        <authorList>
            <person name="Carlton J.M."/>
            <person name="Hirt R.P."/>
            <person name="Silva J.C."/>
            <person name="Delcher A.L."/>
            <person name="Schatz M."/>
            <person name="Zhao Q."/>
            <person name="Wortman J.R."/>
            <person name="Bidwell S.L."/>
            <person name="Alsmark U.C.M."/>
            <person name="Besteiro S."/>
            <person name="Sicheritz-Ponten T."/>
            <person name="Noel C.J."/>
            <person name="Dacks J.B."/>
            <person name="Foster P.G."/>
            <person name="Simillion C."/>
            <person name="Van de Peer Y."/>
            <person name="Miranda-Saavedra D."/>
            <person name="Barton G.J."/>
            <person name="Westrop G.D."/>
            <person name="Mueller S."/>
            <person name="Dessi D."/>
            <person name="Fiori P.L."/>
            <person name="Ren Q."/>
            <person name="Paulsen I."/>
            <person name="Zhang H."/>
            <person name="Bastida-Corcuera F.D."/>
            <person name="Simoes-Barbosa A."/>
            <person name="Brown M.T."/>
            <person name="Hayes R.D."/>
            <person name="Mukherjee M."/>
            <person name="Okumura C.Y."/>
            <person name="Schneider R."/>
            <person name="Smith A.J."/>
            <person name="Vanacova S."/>
            <person name="Villalvazo M."/>
            <person name="Haas B.J."/>
            <person name="Pertea M."/>
            <person name="Feldblyum T.V."/>
            <person name="Utterback T.R."/>
            <person name="Shu C.L."/>
            <person name="Osoegawa K."/>
            <person name="de Jong P.J."/>
            <person name="Hrdy I."/>
            <person name="Horvathova L."/>
            <person name="Zubacova Z."/>
            <person name="Dolezal P."/>
            <person name="Malik S.B."/>
            <person name="Logsdon J.M. Jr."/>
            <person name="Henze K."/>
            <person name="Gupta A."/>
            <person name="Wang C.C."/>
            <person name="Dunne R.L."/>
            <person name="Upcroft J.A."/>
            <person name="Upcroft P."/>
            <person name="White O."/>
            <person name="Salzberg S.L."/>
            <person name="Tang P."/>
            <person name="Chiu C.-H."/>
            <person name="Lee Y.-S."/>
            <person name="Embley T.M."/>
            <person name="Coombs G.H."/>
            <person name="Mottram J.C."/>
            <person name="Tachezy J."/>
            <person name="Fraser-Liggett C.M."/>
            <person name="Johnson P.J."/>
        </authorList>
    </citation>
    <scope>NUCLEOTIDE SEQUENCE [LARGE SCALE GENOMIC DNA]</scope>
    <source>
        <strain evidence="8">G3</strain>
    </source>
</reference>